<proteinExistence type="predicted"/>
<protein>
    <submittedName>
        <fullName evidence="2">Uncharacterized protein</fullName>
    </submittedName>
</protein>
<sequence>MPVPKIQQRPNSLPAQKRNPKNQNIKKVARANPAKNAKAATAMVVVHIALADAVLQRPPYTYQSQSN</sequence>
<dbReference type="Proteomes" id="UP000272316">
    <property type="component" value="Chromosome"/>
</dbReference>
<gene>
    <name evidence="2" type="ORF">EIB75_08845</name>
</gene>
<dbReference type="RefSeq" id="WP_024566626.1">
    <property type="nucleotide sequence ID" value="NZ_CP034160.1"/>
</dbReference>
<evidence type="ECO:0000313" key="3">
    <source>
        <dbReference type="Proteomes" id="UP000272316"/>
    </source>
</evidence>
<name>A0A3G8ZN48_9FLAO</name>
<feature type="region of interest" description="Disordered" evidence="1">
    <location>
        <begin position="1"/>
        <end position="23"/>
    </location>
</feature>
<accession>A0A3G8ZN48</accession>
<organism evidence="2 3">
    <name type="scientific">Epilithonimonas vandammei</name>
    <dbReference type="NCBI Taxonomy" id="2487072"/>
    <lineage>
        <taxon>Bacteria</taxon>
        <taxon>Pseudomonadati</taxon>
        <taxon>Bacteroidota</taxon>
        <taxon>Flavobacteriia</taxon>
        <taxon>Flavobacteriales</taxon>
        <taxon>Weeksellaceae</taxon>
        <taxon>Chryseobacterium group</taxon>
        <taxon>Epilithonimonas</taxon>
    </lineage>
</organism>
<dbReference type="EMBL" id="CP034160">
    <property type="protein sequence ID" value="AZI55346.1"/>
    <property type="molecule type" value="Genomic_DNA"/>
</dbReference>
<reference evidence="3" key="1">
    <citation type="submission" date="2018-11" db="EMBL/GenBank/DDBJ databases">
        <title>Proposal to divide the Flavobacteriaceae and reorganize its genera based on Amino Acid Identity values calculated from whole genome sequences.</title>
        <authorList>
            <person name="Nicholson A.C."/>
            <person name="Gulvik C.A."/>
            <person name="Whitney A.M."/>
            <person name="Sheth M."/>
            <person name="Batra D."/>
            <person name="Pryor J."/>
            <person name="Bernardet J.-F."/>
            <person name="Hugo C."/>
            <person name="Kampfer P."/>
            <person name="Newman J.D."/>
            <person name="McQuiston J.R."/>
        </authorList>
    </citation>
    <scope>NUCLEOTIDE SEQUENCE [LARGE SCALE GENOMIC DNA]</scope>
    <source>
        <strain evidence="3">H6466</strain>
    </source>
</reference>
<dbReference type="KEGG" id="eva:EIB75_08845"/>
<evidence type="ECO:0000256" key="1">
    <source>
        <dbReference type="SAM" id="MobiDB-lite"/>
    </source>
</evidence>
<dbReference type="AlphaFoldDB" id="A0A3G8ZN48"/>
<evidence type="ECO:0000313" key="2">
    <source>
        <dbReference type="EMBL" id="AZI55346.1"/>
    </source>
</evidence>